<keyword evidence="4" id="KW-1185">Reference proteome</keyword>
<dbReference type="Proteomes" id="UP000672934">
    <property type="component" value="Unassembled WGS sequence"/>
</dbReference>
<dbReference type="EMBL" id="CAJPUY010000004">
    <property type="protein sequence ID" value="CAG2135597.1"/>
    <property type="molecule type" value="Genomic_DNA"/>
</dbReference>
<dbReference type="InterPro" id="IPR013740">
    <property type="entry name" value="Redoxin"/>
</dbReference>
<gene>
    <name evidence="3" type="primary">resA_3</name>
    <name evidence="3" type="ORF">LMG31506_01581</name>
</gene>
<dbReference type="InterPro" id="IPR036249">
    <property type="entry name" value="Thioredoxin-like_sf"/>
</dbReference>
<feature type="region of interest" description="Disordered" evidence="1">
    <location>
        <begin position="178"/>
        <end position="199"/>
    </location>
</feature>
<dbReference type="PANTHER" id="PTHR42852:SF13">
    <property type="entry name" value="PROTEIN DIPZ"/>
    <property type="match status" value="1"/>
</dbReference>
<dbReference type="InterPro" id="IPR013766">
    <property type="entry name" value="Thioredoxin_domain"/>
</dbReference>
<dbReference type="Gene3D" id="3.40.30.10">
    <property type="entry name" value="Glutaredoxin"/>
    <property type="match status" value="1"/>
</dbReference>
<evidence type="ECO:0000259" key="2">
    <source>
        <dbReference type="PROSITE" id="PS51352"/>
    </source>
</evidence>
<name>A0A916IRV6_9BURK</name>
<dbReference type="Pfam" id="PF08534">
    <property type="entry name" value="Redoxin"/>
    <property type="match status" value="1"/>
</dbReference>
<dbReference type="PANTHER" id="PTHR42852">
    <property type="entry name" value="THIOL:DISULFIDE INTERCHANGE PROTEIN DSBE"/>
    <property type="match status" value="1"/>
</dbReference>
<evidence type="ECO:0000256" key="1">
    <source>
        <dbReference type="SAM" id="MobiDB-lite"/>
    </source>
</evidence>
<protein>
    <submittedName>
        <fullName evidence="3">Thiol-disulfide oxidoreductase ResA</fullName>
    </submittedName>
</protein>
<sequence length="199" mass="22271">MRTFIRAAMAAAILIAIYVFSTGFGASSGPDIADQGKAPEFTDIDHWLNSPPLSMRELRGKVVLVDFWTYSCINCIHTLPYVKQWHEKYKDQGLVVVGVHTPEFAFEKSTANVQEAIQRFGIRYPVAQDNAYATWSAFRNQYWPATYLIDAQGRIVYRHYGEGNYAETEAAIQKLLAQRTSPPEDAKSKSVVGAGADRS</sequence>
<evidence type="ECO:0000313" key="3">
    <source>
        <dbReference type="EMBL" id="CAG2135597.1"/>
    </source>
</evidence>
<evidence type="ECO:0000313" key="4">
    <source>
        <dbReference type="Proteomes" id="UP000672934"/>
    </source>
</evidence>
<accession>A0A916IRV6</accession>
<dbReference type="InterPro" id="IPR050553">
    <property type="entry name" value="Thioredoxin_ResA/DsbE_sf"/>
</dbReference>
<organism evidence="3 4">
    <name type="scientific">Cupriavidus yeoncheonensis</name>
    <dbReference type="NCBI Taxonomy" id="1462994"/>
    <lineage>
        <taxon>Bacteria</taxon>
        <taxon>Pseudomonadati</taxon>
        <taxon>Pseudomonadota</taxon>
        <taxon>Betaproteobacteria</taxon>
        <taxon>Burkholderiales</taxon>
        <taxon>Burkholderiaceae</taxon>
        <taxon>Cupriavidus</taxon>
    </lineage>
</organism>
<proteinExistence type="predicted"/>
<reference evidence="3" key="1">
    <citation type="submission" date="2021-03" db="EMBL/GenBank/DDBJ databases">
        <authorList>
            <person name="Peeters C."/>
        </authorList>
    </citation>
    <scope>NUCLEOTIDE SEQUENCE</scope>
    <source>
        <strain evidence="3">LMG 31506</strain>
    </source>
</reference>
<dbReference type="CDD" id="cd03012">
    <property type="entry name" value="TlpA_like_DipZ_like"/>
    <property type="match status" value="1"/>
</dbReference>
<comment type="caution">
    <text evidence="3">The sequence shown here is derived from an EMBL/GenBank/DDBJ whole genome shotgun (WGS) entry which is preliminary data.</text>
</comment>
<feature type="domain" description="Thioredoxin" evidence="2">
    <location>
        <begin position="32"/>
        <end position="177"/>
    </location>
</feature>
<dbReference type="SUPFAM" id="SSF52833">
    <property type="entry name" value="Thioredoxin-like"/>
    <property type="match status" value="1"/>
</dbReference>
<dbReference type="RefSeq" id="WP_211946547.1">
    <property type="nucleotide sequence ID" value="NZ_CAJPUY010000004.1"/>
</dbReference>
<dbReference type="GO" id="GO:0016491">
    <property type="term" value="F:oxidoreductase activity"/>
    <property type="evidence" value="ECO:0007669"/>
    <property type="project" value="InterPro"/>
</dbReference>
<dbReference type="AlphaFoldDB" id="A0A916IRV6"/>
<dbReference type="PROSITE" id="PS51352">
    <property type="entry name" value="THIOREDOXIN_2"/>
    <property type="match status" value="1"/>
</dbReference>